<sequence>MKTFNTLDYYDRHAKAFYESTVHVEFGATQRRFLSKLQKGAHILDFGCGSGRDTKYFIEQGYKVEAVDGSQEMCRLAGAYAGVEVRHMLFQELAERNRYDAIWACSSILHLPLDELADVMEKMRDALKAQGIIYTSFKYGTFSGERNGRYFTDMTEITFGRFLEKIPCLETEEEWLTSDVRPGRGEEKWLNLILRKKEEP</sequence>
<feature type="domain" description="Methyltransferase" evidence="3">
    <location>
        <begin position="43"/>
        <end position="131"/>
    </location>
</feature>
<evidence type="ECO:0000259" key="3">
    <source>
        <dbReference type="Pfam" id="PF13649"/>
    </source>
</evidence>
<keyword evidence="1 4" id="KW-0489">Methyltransferase</keyword>
<dbReference type="EMBL" id="DVGK01000159">
    <property type="protein sequence ID" value="HIR14904.1"/>
    <property type="molecule type" value="Genomic_DNA"/>
</dbReference>
<dbReference type="PANTHER" id="PTHR43861:SF1">
    <property type="entry name" value="TRANS-ACONITATE 2-METHYLTRANSFERASE"/>
    <property type="match status" value="1"/>
</dbReference>
<evidence type="ECO:0000256" key="1">
    <source>
        <dbReference type="ARBA" id="ARBA00022603"/>
    </source>
</evidence>
<dbReference type="SUPFAM" id="SSF53335">
    <property type="entry name" value="S-adenosyl-L-methionine-dependent methyltransferases"/>
    <property type="match status" value="1"/>
</dbReference>
<dbReference type="AlphaFoldDB" id="A0A9D1AGE6"/>
<dbReference type="GO" id="GO:0032259">
    <property type="term" value="P:methylation"/>
    <property type="evidence" value="ECO:0007669"/>
    <property type="project" value="UniProtKB-KW"/>
</dbReference>
<evidence type="ECO:0000256" key="2">
    <source>
        <dbReference type="ARBA" id="ARBA00022679"/>
    </source>
</evidence>
<dbReference type="PANTHER" id="PTHR43861">
    <property type="entry name" value="TRANS-ACONITATE 2-METHYLTRANSFERASE-RELATED"/>
    <property type="match status" value="1"/>
</dbReference>
<protein>
    <submittedName>
        <fullName evidence="4">Methyltransferase domain-containing protein</fullName>
    </submittedName>
</protein>
<proteinExistence type="predicted"/>
<dbReference type="InterPro" id="IPR041698">
    <property type="entry name" value="Methyltransf_25"/>
</dbReference>
<dbReference type="Proteomes" id="UP000886757">
    <property type="component" value="Unassembled WGS sequence"/>
</dbReference>
<evidence type="ECO:0000313" key="5">
    <source>
        <dbReference type="Proteomes" id="UP000886757"/>
    </source>
</evidence>
<accession>A0A9D1AGE6</accession>
<dbReference type="GO" id="GO:0008168">
    <property type="term" value="F:methyltransferase activity"/>
    <property type="evidence" value="ECO:0007669"/>
    <property type="project" value="UniProtKB-KW"/>
</dbReference>
<dbReference type="InterPro" id="IPR029063">
    <property type="entry name" value="SAM-dependent_MTases_sf"/>
</dbReference>
<organism evidence="4 5">
    <name type="scientific">Candidatus Choladousia intestinavium</name>
    <dbReference type="NCBI Taxonomy" id="2840727"/>
    <lineage>
        <taxon>Bacteria</taxon>
        <taxon>Bacillati</taxon>
        <taxon>Bacillota</taxon>
        <taxon>Clostridia</taxon>
        <taxon>Lachnospirales</taxon>
        <taxon>Lachnospiraceae</taxon>
        <taxon>Lachnospiraceae incertae sedis</taxon>
        <taxon>Candidatus Choladousia</taxon>
    </lineage>
</organism>
<name>A0A9D1AGE6_9FIRM</name>
<dbReference type="CDD" id="cd02440">
    <property type="entry name" value="AdoMet_MTases"/>
    <property type="match status" value="1"/>
</dbReference>
<comment type="caution">
    <text evidence="4">The sequence shown here is derived from an EMBL/GenBank/DDBJ whole genome shotgun (WGS) entry which is preliminary data.</text>
</comment>
<reference evidence="4" key="2">
    <citation type="journal article" date="2021" name="PeerJ">
        <title>Extensive microbial diversity within the chicken gut microbiome revealed by metagenomics and culture.</title>
        <authorList>
            <person name="Gilroy R."/>
            <person name="Ravi A."/>
            <person name="Getino M."/>
            <person name="Pursley I."/>
            <person name="Horton D.L."/>
            <person name="Alikhan N.F."/>
            <person name="Baker D."/>
            <person name="Gharbi K."/>
            <person name="Hall N."/>
            <person name="Watson M."/>
            <person name="Adriaenssens E.M."/>
            <person name="Foster-Nyarko E."/>
            <person name="Jarju S."/>
            <person name="Secka A."/>
            <person name="Antonio M."/>
            <person name="Oren A."/>
            <person name="Chaudhuri R.R."/>
            <person name="La Ragione R."/>
            <person name="Hildebrand F."/>
            <person name="Pallen M.J."/>
        </authorList>
    </citation>
    <scope>NUCLEOTIDE SEQUENCE</scope>
    <source>
        <strain evidence="4">ChiSjej4B22-8148</strain>
    </source>
</reference>
<reference evidence="4" key="1">
    <citation type="submission" date="2020-10" db="EMBL/GenBank/DDBJ databases">
        <authorList>
            <person name="Gilroy R."/>
        </authorList>
    </citation>
    <scope>NUCLEOTIDE SEQUENCE</scope>
    <source>
        <strain evidence="4">ChiSjej4B22-8148</strain>
    </source>
</reference>
<dbReference type="Pfam" id="PF13649">
    <property type="entry name" value="Methyltransf_25"/>
    <property type="match status" value="1"/>
</dbReference>
<keyword evidence="2" id="KW-0808">Transferase</keyword>
<gene>
    <name evidence="4" type="ORF">IAB31_13395</name>
</gene>
<dbReference type="Gene3D" id="3.40.50.150">
    <property type="entry name" value="Vaccinia Virus protein VP39"/>
    <property type="match status" value="1"/>
</dbReference>
<evidence type="ECO:0000313" key="4">
    <source>
        <dbReference type="EMBL" id="HIR14904.1"/>
    </source>
</evidence>